<sequence>MSSSMHTILIIGGTAGIGLSFAKRFHSMGKKVIITGRPGSSKIADIQKSIPEINAYAFDVTDVAALPSHVEEIFKRWPSIDTVWVNSGVQIASSIKDVNSSSDDKVIEEVTANLIAPTILARHIVPRLLALNEGNFLITSSGLGFVPAPPFSVYCSTKAAIHQYLISLRQALKDTHVNIIEITPPFVEGTELGRSGHQDMLAATKGMTLEEFTNDIFAKLDSTPASKLKEVAAGSAQDRVDFWRSGFAQYVAKIPSLNDDKGQ</sequence>
<evidence type="ECO:0000256" key="2">
    <source>
        <dbReference type="ARBA" id="ARBA00022857"/>
    </source>
</evidence>
<gene>
    <name evidence="4" type="ORF">EJ03DRAFT_296276</name>
</gene>
<evidence type="ECO:0000313" key="5">
    <source>
        <dbReference type="Proteomes" id="UP000799436"/>
    </source>
</evidence>
<dbReference type="Proteomes" id="UP000799436">
    <property type="component" value="Unassembled WGS sequence"/>
</dbReference>
<dbReference type="InterPro" id="IPR002347">
    <property type="entry name" value="SDR_fam"/>
</dbReference>
<evidence type="ECO:0000313" key="4">
    <source>
        <dbReference type="EMBL" id="KAF2767566.1"/>
    </source>
</evidence>
<evidence type="ECO:0000256" key="1">
    <source>
        <dbReference type="ARBA" id="ARBA00006484"/>
    </source>
</evidence>
<name>A0A6G1L420_9PEZI</name>
<dbReference type="AlphaFoldDB" id="A0A6G1L420"/>
<protein>
    <submittedName>
        <fullName evidence="4">Short-chain dehydrogenase/reductase-like protein SDR</fullName>
    </submittedName>
</protein>
<dbReference type="PANTHER" id="PTHR43669:SF3">
    <property type="entry name" value="ALCOHOL DEHYDROGENASE, PUTATIVE (AFU_ORTHOLOGUE AFUA_3G03445)-RELATED"/>
    <property type="match status" value="1"/>
</dbReference>
<dbReference type="InterPro" id="IPR036291">
    <property type="entry name" value="NAD(P)-bd_dom_sf"/>
</dbReference>
<dbReference type="SUPFAM" id="SSF51735">
    <property type="entry name" value="NAD(P)-binding Rossmann-fold domains"/>
    <property type="match status" value="1"/>
</dbReference>
<keyword evidence="5" id="KW-1185">Reference proteome</keyword>
<keyword evidence="2" id="KW-0521">NADP</keyword>
<dbReference type="GO" id="GO:0016491">
    <property type="term" value="F:oxidoreductase activity"/>
    <property type="evidence" value="ECO:0007669"/>
    <property type="project" value="UniProtKB-KW"/>
</dbReference>
<dbReference type="OrthoDB" id="37659at2759"/>
<comment type="similarity">
    <text evidence="1">Belongs to the short-chain dehydrogenases/reductases (SDR) family.</text>
</comment>
<dbReference type="Gene3D" id="3.40.50.720">
    <property type="entry name" value="NAD(P)-binding Rossmann-like Domain"/>
    <property type="match status" value="1"/>
</dbReference>
<dbReference type="PRINTS" id="PR00081">
    <property type="entry name" value="GDHRDH"/>
</dbReference>
<proteinExistence type="inferred from homology"/>
<dbReference type="Pfam" id="PF00106">
    <property type="entry name" value="adh_short"/>
    <property type="match status" value="1"/>
</dbReference>
<dbReference type="PANTHER" id="PTHR43669">
    <property type="entry name" value="5-KETO-D-GLUCONATE 5-REDUCTASE"/>
    <property type="match status" value="1"/>
</dbReference>
<dbReference type="PROSITE" id="PS00061">
    <property type="entry name" value="ADH_SHORT"/>
    <property type="match status" value="1"/>
</dbReference>
<reference evidence="4" key="1">
    <citation type="journal article" date="2020" name="Stud. Mycol.">
        <title>101 Dothideomycetes genomes: a test case for predicting lifestyles and emergence of pathogens.</title>
        <authorList>
            <person name="Haridas S."/>
            <person name="Albert R."/>
            <person name="Binder M."/>
            <person name="Bloem J."/>
            <person name="Labutti K."/>
            <person name="Salamov A."/>
            <person name="Andreopoulos B."/>
            <person name="Baker S."/>
            <person name="Barry K."/>
            <person name="Bills G."/>
            <person name="Bluhm B."/>
            <person name="Cannon C."/>
            <person name="Castanera R."/>
            <person name="Culley D."/>
            <person name="Daum C."/>
            <person name="Ezra D."/>
            <person name="Gonzalez J."/>
            <person name="Henrissat B."/>
            <person name="Kuo A."/>
            <person name="Liang C."/>
            <person name="Lipzen A."/>
            <person name="Lutzoni F."/>
            <person name="Magnuson J."/>
            <person name="Mondo S."/>
            <person name="Nolan M."/>
            <person name="Ohm R."/>
            <person name="Pangilinan J."/>
            <person name="Park H.-J."/>
            <person name="Ramirez L."/>
            <person name="Alfaro M."/>
            <person name="Sun H."/>
            <person name="Tritt A."/>
            <person name="Yoshinaga Y."/>
            <person name="Zwiers L.-H."/>
            <person name="Turgeon B."/>
            <person name="Goodwin S."/>
            <person name="Spatafora J."/>
            <person name="Crous P."/>
            <person name="Grigoriev I."/>
        </authorList>
    </citation>
    <scope>NUCLEOTIDE SEQUENCE</scope>
    <source>
        <strain evidence="4">CBS 116005</strain>
    </source>
</reference>
<evidence type="ECO:0000256" key="3">
    <source>
        <dbReference type="ARBA" id="ARBA00023002"/>
    </source>
</evidence>
<dbReference type="EMBL" id="ML995854">
    <property type="protein sequence ID" value="KAF2767566.1"/>
    <property type="molecule type" value="Genomic_DNA"/>
</dbReference>
<organism evidence="4 5">
    <name type="scientific">Teratosphaeria nubilosa</name>
    <dbReference type="NCBI Taxonomy" id="161662"/>
    <lineage>
        <taxon>Eukaryota</taxon>
        <taxon>Fungi</taxon>
        <taxon>Dikarya</taxon>
        <taxon>Ascomycota</taxon>
        <taxon>Pezizomycotina</taxon>
        <taxon>Dothideomycetes</taxon>
        <taxon>Dothideomycetidae</taxon>
        <taxon>Mycosphaerellales</taxon>
        <taxon>Teratosphaeriaceae</taxon>
        <taxon>Teratosphaeria</taxon>
    </lineage>
</organism>
<keyword evidence="3" id="KW-0560">Oxidoreductase</keyword>
<accession>A0A6G1L420</accession>
<dbReference type="InterPro" id="IPR020904">
    <property type="entry name" value="Sc_DH/Rdtase_CS"/>
</dbReference>